<dbReference type="EMBL" id="JAELVF020000001">
    <property type="protein sequence ID" value="MBU7596307.1"/>
    <property type="molecule type" value="Genomic_DNA"/>
</dbReference>
<protein>
    <submittedName>
        <fullName evidence="4">TetR family transcriptional regulator</fullName>
    </submittedName>
</protein>
<dbReference type="PANTHER" id="PTHR30055:SF231">
    <property type="entry name" value="TRANSCRIPTIONAL REGULATORY PROTEIN (PROBABLY DEOR-FAMILY)-RELATED"/>
    <property type="match status" value="1"/>
</dbReference>
<gene>
    <name evidence="4" type="ORF">JGS22_001300</name>
</gene>
<sequence length="193" mass="20189">MNTDRRTRLGDAAMEVLAEHGGRGLTHRAVDAVADVPPGTAKNYFPSRDALLRAAAEHCVRRYRAITEELAARGPAPGSRRALVAQLTGLLADVAGPGRARLLACLELQAEAARRPALSDILDPIAASDFPGMELAQRAAGLPLTPAASRTVTLALHGAITHLLAGGPATLAAAGLDDLDRFVRELLDVVCPE</sequence>
<name>A0A949JBA9_9ACTN</name>
<evidence type="ECO:0000256" key="2">
    <source>
        <dbReference type="PROSITE-ProRule" id="PRU00335"/>
    </source>
</evidence>
<dbReference type="InterPro" id="IPR041583">
    <property type="entry name" value="TetR_C_31"/>
</dbReference>
<keyword evidence="1 2" id="KW-0238">DNA-binding</keyword>
<keyword evidence="5" id="KW-1185">Reference proteome</keyword>
<evidence type="ECO:0000313" key="5">
    <source>
        <dbReference type="Proteomes" id="UP000694501"/>
    </source>
</evidence>
<feature type="domain" description="HTH tetR-type" evidence="3">
    <location>
        <begin position="3"/>
        <end position="63"/>
    </location>
</feature>
<accession>A0A949JBA9</accession>
<dbReference type="GO" id="GO:0003700">
    <property type="term" value="F:DNA-binding transcription factor activity"/>
    <property type="evidence" value="ECO:0007669"/>
    <property type="project" value="TreeGrafter"/>
</dbReference>
<organism evidence="4 5">
    <name type="scientific">Streptomyces tardus</name>
    <dbReference type="NCBI Taxonomy" id="2780544"/>
    <lineage>
        <taxon>Bacteria</taxon>
        <taxon>Bacillati</taxon>
        <taxon>Actinomycetota</taxon>
        <taxon>Actinomycetes</taxon>
        <taxon>Kitasatosporales</taxon>
        <taxon>Streptomycetaceae</taxon>
        <taxon>Streptomyces</taxon>
    </lineage>
</organism>
<dbReference type="SUPFAM" id="SSF46689">
    <property type="entry name" value="Homeodomain-like"/>
    <property type="match status" value="1"/>
</dbReference>
<feature type="DNA-binding region" description="H-T-H motif" evidence="2">
    <location>
        <begin position="26"/>
        <end position="45"/>
    </location>
</feature>
<proteinExistence type="predicted"/>
<dbReference type="PANTHER" id="PTHR30055">
    <property type="entry name" value="HTH-TYPE TRANSCRIPTIONAL REGULATOR RUTR"/>
    <property type="match status" value="1"/>
</dbReference>
<dbReference type="AlphaFoldDB" id="A0A949JBA9"/>
<dbReference type="Pfam" id="PF17940">
    <property type="entry name" value="TetR_C_31"/>
    <property type="match status" value="1"/>
</dbReference>
<dbReference type="InterPro" id="IPR050109">
    <property type="entry name" value="HTH-type_TetR-like_transc_reg"/>
</dbReference>
<comment type="caution">
    <text evidence="4">The sequence shown here is derived from an EMBL/GenBank/DDBJ whole genome shotgun (WGS) entry which is preliminary data.</text>
</comment>
<evidence type="ECO:0000256" key="1">
    <source>
        <dbReference type="ARBA" id="ARBA00023125"/>
    </source>
</evidence>
<dbReference type="Proteomes" id="UP000694501">
    <property type="component" value="Unassembled WGS sequence"/>
</dbReference>
<dbReference type="RefSeq" id="WP_211040629.1">
    <property type="nucleotide sequence ID" value="NZ_JAELVF020000001.1"/>
</dbReference>
<dbReference type="Pfam" id="PF00440">
    <property type="entry name" value="TetR_N"/>
    <property type="match status" value="1"/>
</dbReference>
<dbReference type="PROSITE" id="PS50977">
    <property type="entry name" value="HTH_TETR_2"/>
    <property type="match status" value="1"/>
</dbReference>
<dbReference type="InterPro" id="IPR001647">
    <property type="entry name" value="HTH_TetR"/>
</dbReference>
<dbReference type="InterPro" id="IPR009057">
    <property type="entry name" value="Homeodomain-like_sf"/>
</dbReference>
<dbReference type="GO" id="GO:0000976">
    <property type="term" value="F:transcription cis-regulatory region binding"/>
    <property type="evidence" value="ECO:0007669"/>
    <property type="project" value="TreeGrafter"/>
</dbReference>
<dbReference type="Gene3D" id="1.10.357.10">
    <property type="entry name" value="Tetracycline Repressor, domain 2"/>
    <property type="match status" value="1"/>
</dbReference>
<evidence type="ECO:0000313" key="4">
    <source>
        <dbReference type="EMBL" id="MBU7596307.1"/>
    </source>
</evidence>
<reference evidence="4" key="1">
    <citation type="submission" date="2021-06" db="EMBL/GenBank/DDBJ databases">
        <title>Sequencing of actinobacteria type strains.</title>
        <authorList>
            <person name="Nguyen G.-S."/>
            <person name="Wentzel A."/>
        </authorList>
    </citation>
    <scope>NUCLEOTIDE SEQUENCE</scope>
    <source>
        <strain evidence="4">P38-E01</strain>
    </source>
</reference>
<evidence type="ECO:0000259" key="3">
    <source>
        <dbReference type="PROSITE" id="PS50977"/>
    </source>
</evidence>